<protein>
    <submittedName>
        <fullName evidence="1">Uncharacterized protein</fullName>
    </submittedName>
</protein>
<reference evidence="1" key="2">
    <citation type="journal article" date="2015" name="Fish Shellfish Immunol.">
        <title>Early steps in the European eel (Anguilla anguilla)-Vibrio vulnificus interaction in the gills: Role of the RtxA13 toxin.</title>
        <authorList>
            <person name="Callol A."/>
            <person name="Pajuelo D."/>
            <person name="Ebbesson L."/>
            <person name="Teles M."/>
            <person name="MacKenzie S."/>
            <person name="Amaro C."/>
        </authorList>
    </citation>
    <scope>NUCLEOTIDE SEQUENCE</scope>
</reference>
<dbReference type="EMBL" id="GBXM01067319">
    <property type="protein sequence ID" value="JAH41258.1"/>
    <property type="molecule type" value="Transcribed_RNA"/>
</dbReference>
<reference evidence="1" key="1">
    <citation type="submission" date="2014-11" db="EMBL/GenBank/DDBJ databases">
        <authorList>
            <person name="Amaro Gonzalez C."/>
        </authorList>
    </citation>
    <scope>NUCLEOTIDE SEQUENCE</scope>
</reference>
<accession>A0A0E9SLA2</accession>
<dbReference type="AlphaFoldDB" id="A0A0E9SLA2"/>
<organism evidence="1">
    <name type="scientific">Anguilla anguilla</name>
    <name type="common">European freshwater eel</name>
    <name type="synonym">Muraena anguilla</name>
    <dbReference type="NCBI Taxonomy" id="7936"/>
    <lineage>
        <taxon>Eukaryota</taxon>
        <taxon>Metazoa</taxon>
        <taxon>Chordata</taxon>
        <taxon>Craniata</taxon>
        <taxon>Vertebrata</taxon>
        <taxon>Euteleostomi</taxon>
        <taxon>Actinopterygii</taxon>
        <taxon>Neopterygii</taxon>
        <taxon>Teleostei</taxon>
        <taxon>Anguilliformes</taxon>
        <taxon>Anguillidae</taxon>
        <taxon>Anguilla</taxon>
    </lineage>
</organism>
<evidence type="ECO:0000313" key="1">
    <source>
        <dbReference type="EMBL" id="JAH41258.1"/>
    </source>
</evidence>
<sequence length="72" mass="8133">MTGKARKFLWQLWRNTLFPENIHLPTCVTLPPSASSHIHRLPTILDSQPLSYLSVSFQEGSPGTALMVKSWI</sequence>
<proteinExistence type="predicted"/>
<name>A0A0E9SLA2_ANGAN</name>